<dbReference type="EMBL" id="CP036268">
    <property type="protein sequence ID" value="QDT36979.1"/>
    <property type="molecule type" value="Genomic_DNA"/>
</dbReference>
<dbReference type="GO" id="GO:0030798">
    <property type="term" value="F:trans-aconitate 2-methyltransferase activity"/>
    <property type="evidence" value="ECO:0007669"/>
    <property type="project" value="UniProtKB-EC"/>
</dbReference>
<evidence type="ECO:0000256" key="2">
    <source>
        <dbReference type="ARBA" id="ARBA00022691"/>
    </source>
</evidence>
<dbReference type="SUPFAM" id="SSF53335">
    <property type="entry name" value="S-adenosyl-L-methionine-dependent methyltransferases"/>
    <property type="match status" value="1"/>
</dbReference>
<evidence type="ECO:0000259" key="3">
    <source>
        <dbReference type="Pfam" id="PF05175"/>
    </source>
</evidence>
<keyword evidence="5" id="KW-1185">Reference proteome</keyword>
<keyword evidence="4" id="KW-0808">Transferase</keyword>
<dbReference type="InterPro" id="IPR007848">
    <property type="entry name" value="Small_mtfrase_dom"/>
</dbReference>
<evidence type="ECO:0000256" key="1">
    <source>
        <dbReference type="ARBA" id="ARBA00022603"/>
    </source>
</evidence>
<gene>
    <name evidence="4" type="primary">tam</name>
    <name evidence="4" type="ORF">Pan189_13430</name>
</gene>
<dbReference type="GO" id="GO:0032259">
    <property type="term" value="P:methylation"/>
    <property type="evidence" value="ECO:0007669"/>
    <property type="project" value="UniProtKB-KW"/>
</dbReference>
<protein>
    <submittedName>
        <fullName evidence="4">Trans-aconitate 2-methyltransferase</fullName>
        <ecNumber evidence="4">2.1.1.144</ecNumber>
    </submittedName>
</protein>
<feature type="domain" description="Methyltransferase small" evidence="3">
    <location>
        <begin position="96"/>
        <end position="155"/>
    </location>
</feature>
<accession>A0A517QZA7</accession>
<dbReference type="CDD" id="cd02440">
    <property type="entry name" value="AdoMet_MTases"/>
    <property type="match status" value="1"/>
</dbReference>
<proteinExistence type="predicted"/>
<dbReference type="KEGG" id="svp:Pan189_13430"/>
<dbReference type="Pfam" id="PF05175">
    <property type="entry name" value="MTS"/>
    <property type="match status" value="1"/>
</dbReference>
<keyword evidence="2" id="KW-0949">S-adenosyl-L-methionine</keyword>
<keyword evidence="1 4" id="KW-0489">Methyltransferase</keyword>
<dbReference type="Gene3D" id="3.40.50.150">
    <property type="entry name" value="Vaccinia Virus protein VP39"/>
    <property type="match status" value="1"/>
</dbReference>
<reference evidence="4 5" key="1">
    <citation type="submission" date="2019-02" db="EMBL/GenBank/DDBJ databases">
        <title>Deep-cultivation of Planctomycetes and their phenomic and genomic characterization uncovers novel biology.</title>
        <authorList>
            <person name="Wiegand S."/>
            <person name="Jogler M."/>
            <person name="Boedeker C."/>
            <person name="Pinto D."/>
            <person name="Vollmers J."/>
            <person name="Rivas-Marin E."/>
            <person name="Kohn T."/>
            <person name="Peeters S.H."/>
            <person name="Heuer A."/>
            <person name="Rast P."/>
            <person name="Oberbeckmann S."/>
            <person name="Bunk B."/>
            <person name="Jeske O."/>
            <person name="Meyerdierks A."/>
            <person name="Storesund J.E."/>
            <person name="Kallscheuer N."/>
            <person name="Luecker S."/>
            <person name="Lage O.M."/>
            <person name="Pohl T."/>
            <person name="Merkel B.J."/>
            <person name="Hornburger P."/>
            <person name="Mueller R.-W."/>
            <person name="Bruemmer F."/>
            <person name="Labrenz M."/>
            <person name="Spormann A.M."/>
            <person name="Op den Camp H."/>
            <person name="Overmann J."/>
            <person name="Amann R."/>
            <person name="Jetten M.S.M."/>
            <person name="Mascher T."/>
            <person name="Medema M.H."/>
            <person name="Devos D.P."/>
            <person name="Kaster A.-K."/>
            <person name="Ovreas L."/>
            <person name="Rohde M."/>
            <person name="Galperin M.Y."/>
            <person name="Jogler C."/>
        </authorList>
    </citation>
    <scope>NUCLEOTIDE SEQUENCE [LARGE SCALE GENOMIC DNA]</scope>
    <source>
        <strain evidence="4 5">Pan189</strain>
    </source>
</reference>
<name>A0A517QZA7_9PLAN</name>
<dbReference type="Proteomes" id="UP000317318">
    <property type="component" value="Chromosome"/>
</dbReference>
<dbReference type="EC" id="2.1.1.144" evidence="4"/>
<evidence type="ECO:0000313" key="4">
    <source>
        <dbReference type="EMBL" id="QDT36979.1"/>
    </source>
</evidence>
<organism evidence="4 5">
    <name type="scientific">Stratiformator vulcanicus</name>
    <dbReference type="NCBI Taxonomy" id="2527980"/>
    <lineage>
        <taxon>Bacteria</taxon>
        <taxon>Pseudomonadati</taxon>
        <taxon>Planctomycetota</taxon>
        <taxon>Planctomycetia</taxon>
        <taxon>Planctomycetales</taxon>
        <taxon>Planctomycetaceae</taxon>
        <taxon>Stratiformator</taxon>
    </lineage>
</organism>
<evidence type="ECO:0000313" key="5">
    <source>
        <dbReference type="Proteomes" id="UP000317318"/>
    </source>
</evidence>
<dbReference type="InterPro" id="IPR029063">
    <property type="entry name" value="SAM-dependent_MTases_sf"/>
</dbReference>
<sequence length="280" mass="31539">MASIVETARTQRPPGRLSIDLGRVLTSIRNRVRPSPEKRDRRRRARLTERALRTITPDGVVRHGVFKGLKYPRLKSSGSALFPKLLGSYERELHPLLERICKTPYTDVVDIGCAEGYYAVGLAMRLPRATIHAFDTNPKAARLCRKMAELNGVADRLRLGSTCDRGVLVQIPFRGKSLIVSDCEGYEKTLFNARSVAAIAGHDVLIEVHDNFDPSISPHLRSVFEATHDIEVICSIDDPEKPRVYHYDELEAFDVATRQTLLAEKRGAPMEWFFCRSRAA</sequence>
<dbReference type="AlphaFoldDB" id="A0A517QZA7"/>